<comment type="subcellular location">
    <subcellularLocation>
        <location evidence="1 6">Cytoplasm</location>
        <location evidence="1 6">Cytosol</location>
    </subcellularLocation>
</comment>
<evidence type="ECO:0000313" key="8">
    <source>
        <dbReference type="Proteomes" id="UP000298050"/>
    </source>
</evidence>
<keyword evidence="5" id="KW-0143">Chaperone</keyword>
<sequence>MMISQFGSGKGASAYAKVGVESGVMSADPHHLIVMLFDGLETCIRSARSHLLAGNIAGKGEAISRAIDIVNRGLIAALDTEKGGDVAVNLGRIYEYVSLLLLRANLHNDAEALDEAERLIGDISSAWRELGLREKTG</sequence>
<keyword evidence="7" id="KW-0966">Cell projection</keyword>
<keyword evidence="4 6" id="KW-1005">Bacterial flagellum biogenesis</keyword>
<comment type="similarity">
    <text evidence="2 6">Belongs to the FliS family.</text>
</comment>
<dbReference type="NCBIfam" id="TIGR00208">
    <property type="entry name" value="fliS"/>
    <property type="match status" value="1"/>
</dbReference>
<name>A0A4Z0M1B5_9GAMM</name>
<dbReference type="GO" id="GO:0044780">
    <property type="term" value="P:bacterial-type flagellum assembly"/>
    <property type="evidence" value="ECO:0007669"/>
    <property type="project" value="InterPro"/>
</dbReference>
<keyword evidence="7" id="KW-0969">Cilium</keyword>
<dbReference type="CDD" id="cd16098">
    <property type="entry name" value="FliS"/>
    <property type="match status" value="1"/>
</dbReference>
<evidence type="ECO:0000256" key="2">
    <source>
        <dbReference type="ARBA" id="ARBA00008787"/>
    </source>
</evidence>
<dbReference type="PIRSF" id="PIRSF039090">
    <property type="entry name" value="Flis"/>
    <property type="match status" value="1"/>
</dbReference>
<evidence type="ECO:0000313" key="7">
    <source>
        <dbReference type="EMBL" id="TGD73158.1"/>
    </source>
</evidence>
<keyword evidence="8" id="KW-1185">Reference proteome</keyword>
<accession>A0A4Z0M1B5</accession>
<protein>
    <recommendedName>
        <fullName evidence="6">Flagellar secretion chaperone FliS</fullName>
    </recommendedName>
</protein>
<keyword evidence="3 6" id="KW-0963">Cytoplasm</keyword>
<dbReference type="InterPro" id="IPR003713">
    <property type="entry name" value="FliS"/>
</dbReference>
<dbReference type="AlphaFoldDB" id="A0A4Z0M1B5"/>
<dbReference type="PANTHER" id="PTHR34773:SF1">
    <property type="entry name" value="FLAGELLAR SECRETION CHAPERONE FLIS"/>
    <property type="match status" value="1"/>
</dbReference>
<keyword evidence="7" id="KW-0282">Flagellum</keyword>
<dbReference type="Gene3D" id="1.20.120.340">
    <property type="entry name" value="Flagellar protein FliS"/>
    <property type="match status" value="1"/>
</dbReference>
<dbReference type="InterPro" id="IPR036584">
    <property type="entry name" value="FliS_sf"/>
</dbReference>
<dbReference type="GO" id="GO:0005829">
    <property type="term" value="C:cytosol"/>
    <property type="evidence" value="ECO:0007669"/>
    <property type="project" value="UniProtKB-SubCell"/>
</dbReference>
<evidence type="ECO:0000256" key="1">
    <source>
        <dbReference type="ARBA" id="ARBA00004514"/>
    </source>
</evidence>
<evidence type="ECO:0000256" key="4">
    <source>
        <dbReference type="ARBA" id="ARBA00022795"/>
    </source>
</evidence>
<dbReference type="Proteomes" id="UP000298050">
    <property type="component" value="Unassembled WGS sequence"/>
</dbReference>
<dbReference type="GO" id="GO:0071973">
    <property type="term" value="P:bacterial-type flagellum-dependent cell motility"/>
    <property type="evidence" value="ECO:0007669"/>
    <property type="project" value="TreeGrafter"/>
</dbReference>
<evidence type="ECO:0000256" key="3">
    <source>
        <dbReference type="ARBA" id="ARBA00022490"/>
    </source>
</evidence>
<dbReference type="Pfam" id="PF02561">
    <property type="entry name" value="FliS"/>
    <property type="match status" value="1"/>
</dbReference>
<proteinExistence type="inferred from homology"/>
<evidence type="ECO:0000256" key="5">
    <source>
        <dbReference type="ARBA" id="ARBA00023186"/>
    </source>
</evidence>
<dbReference type="EMBL" id="SRLE01000008">
    <property type="protein sequence ID" value="TGD73158.1"/>
    <property type="molecule type" value="Genomic_DNA"/>
</dbReference>
<dbReference type="SUPFAM" id="SSF101116">
    <property type="entry name" value="Flagellar export chaperone FliS"/>
    <property type="match status" value="1"/>
</dbReference>
<evidence type="ECO:0000256" key="6">
    <source>
        <dbReference type="PIRNR" id="PIRNR039090"/>
    </source>
</evidence>
<dbReference type="PANTHER" id="PTHR34773">
    <property type="entry name" value="FLAGELLAR SECRETION CHAPERONE FLIS"/>
    <property type="match status" value="1"/>
</dbReference>
<organism evidence="7 8">
    <name type="scientific">Mangrovimicrobium sediminis</name>
    <dbReference type="NCBI Taxonomy" id="2562682"/>
    <lineage>
        <taxon>Bacteria</taxon>
        <taxon>Pseudomonadati</taxon>
        <taxon>Pseudomonadota</taxon>
        <taxon>Gammaproteobacteria</taxon>
        <taxon>Cellvibrionales</taxon>
        <taxon>Halieaceae</taxon>
        <taxon>Mangrovimicrobium</taxon>
    </lineage>
</organism>
<reference evidence="7 8" key="1">
    <citation type="submission" date="2019-04" db="EMBL/GenBank/DDBJ databases">
        <title>Taxonomy of novel Haliea sp. from mangrove soil of West Coast of India.</title>
        <authorList>
            <person name="Verma A."/>
            <person name="Kumar P."/>
            <person name="Krishnamurthi S."/>
        </authorList>
    </citation>
    <scope>NUCLEOTIDE SEQUENCE [LARGE SCALE GENOMIC DNA]</scope>
    <source>
        <strain evidence="7 8">SAOS-164</strain>
    </source>
</reference>
<comment type="caution">
    <text evidence="7">The sequence shown here is derived from an EMBL/GenBank/DDBJ whole genome shotgun (WGS) entry which is preliminary data.</text>
</comment>
<gene>
    <name evidence="7" type="primary">fliS</name>
    <name evidence="7" type="ORF">E4634_12850</name>
</gene>
<dbReference type="OrthoDB" id="9792010at2"/>